<keyword evidence="2" id="KW-0378">Hydrolase</keyword>
<dbReference type="CDD" id="cd00085">
    <property type="entry name" value="HNHc"/>
    <property type="match status" value="1"/>
</dbReference>
<sequence length="499" mass="57474">MTLHRQQLDIDHIIPLKLNGKDEQSNFALTFSSANRSKQASDLQLARILHRYEKIRKRLEAEDRSPNLNDLLVQAGGAKYSLAFVQENGRVRYSLAEVGDTTIVDVPYYTDKLSGMEYFFANLAIEYLFHDDIINPRTIGSNINKLTEEFYSGNPQLHVSLAWVDLTGASTSPVKIFDGQHKAAAQILLGVKAIPVRIFINPDRDKLILTNFKAGTTLRQVAFDKSVQRHLGNTLYQDRVVRYQHDYNLAPDDISFSERDLVSYFRGESREMKRYILDAVRDGVTHNPDNRLTEFIDFGGRGKEKPLSYSSIEKTFYSFFVHQDVLETPISYRLEEGKNPRDLEKQQITELMNLIADELFINKFDLELGTNQIENKLQKGEHIALEHLRAYRMSKEEIMYNWLKILQKVLYNFFITTGTMADENKLFQTEFPEQLWINLRNTIHNLSTLPIWVDTGMSATIFGGKQNNQYWEKIFATGSTPQGVRVLSEPINILTIAKE</sequence>
<keyword evidence="3" id="KW-1185">Reference proteome</keyword>
<dbReference type="InterPro" id="IPR003615">
    <property type="entry name" value="HNH_nuc"/>
</dbReference>
<dbReference type="Gene3D" id="1.10.30.50">
    <property type="match status" value="1"/>
</dbReference>
<organism evidence="2 3">
    <name type="scientific">Spirosoma endophyticum</name>
    <dbReference type="NCBI Taxonomy" id="662367"/>
    <lineage>
        <taxon>Bacteria</taxon>
        <taxon>Pseudomonadati</taxon>
        <taxon>Bacteroidota</taxon>
        <taxon>Cytophagia</taxon>
        <taxon>Cytophagales</taxon>
        <taxon>Cytophagaceae</taxon>
        <taxon>Spirosoma</taxon>
    </lineage>
</organism>
<reference evidence="2 3" key="1">
    <citation type="submission" date="2016-10" db="EMBL/GenBank/DDBJ databases">
        <authorList>
            <person name="de Groot N.N."/>
        </authorList>
    </citation>
    <scope>NUCLEOTIDE SEQUENCE [LARGE SCALE GENOMIC DNA]</scope>
    <source>
        <strain evidence="2 3">DSM 26130</strain>
    </source>
</reference>
<accession>A0A1I2GP84</accession>
<dbReference type="GO" id="GO:0004519">
    <property type="term" value="F:endonuclease activity"/>
    <property type="evidence" value="ECO:0007669"/>
    <property type="project" value="UniProtKB-KW"/>
</dbReference>
<evidence type="ECO:0000259" key="1">
    <source>
        <dbReference type="Pfam" id="PF13395"/>
    </source>
</evidence>
<name>A0A1I2GP84_9BACT</name>
<evidence type="ECO:0000313" key="2">
    <source>
        <dbReference type="EMBL" id="SFF18667.1"/>
    </source>
</evidence>
<dbReference type="EMBL" id="FOLQ01000034">
    <property type="protein sequence ID" value="SFF18667.1"/>
    <property type="molecule type" value="Genomic_DNA"/>
</dbReference>
<gene>
    <name evidence="2" type="ORF">SAMN05216167_13411</name>
</gene>
<keyword evidence="2" id="KW-0255">Endonuclease</keyword>
<evidence type="ECO:0000313" key="3">
    <source>
        <dbReference type="Proteomes" id="UP000198598"/>
    </source>
</evidence>
<feature type="domain" description="HNH nuclease" evidence="1">
    <location>
        <begin position="3"/>
        <end position="39"/>
    </location>
</feature>
<keyword evidence="2" id="KW-0540">Nuclease</keyword>
<proteinExistence type="predicted"/>
<dbReference type="Proteomes" id="UP000198598">
    <property type="component" value="Unassembled WGS sequence"/>
</dbReference>
<dbReference type="Pfam" id="PF13395">
    <property type="entry name" value="HNH_4"/>
    <property type="match status" value="1"/>
</dbReference>
<dbReference type="AlphaFoldDB" id="A0A1I2GP84"/>
<dbReference type="STRING" id="662367.SAMN05216167_13411"/>
<protein>
    <submittedName>
        <fullName evidence="2">HNH endonuclease</fullName>
    </submittedName>
</protein>